<proteinExistence type="predicted"/>
<feature type="transmembrane region" description="Helical" evidence="1">
    <location>
        <begin position="39"/>
        <end position="60"/>
    </location>
</feature>
<keyword evidence="1" id="KW-0812">Transmembrane</keyword>
<dbReference type="InterPro" id="IPR025315">
    <property type="entry name" value="DUF4220"/>
</dbReference>
<reference evidence="3 4" key="1">
    <citation type="submission" date="2018-04" db="EMBL/GenBank/DDBJ databases">
        <title>WGS assembly of Panicum hallii var. hallii HAL2.</title>
        <authorList>
            <person name="Lovell J."/>
            <person name="Jenkins J."/>
            <person name="Lowry D."/>
            <person name="Mamidi S."/>
            <person name="Sreedasyam A."/>
            <person name="Weng X."/>
            <person name="Barry K."/>
            <person name="Bonette J."/>
            <person name="Campitelli B."/>
            <person name="Daum C."/>
            <person name="Gordon S."/>
            <person name="Gould B."/>
            <person name="Lipzen A."/>
            <person name="MacQueen A."/>
            <person name="Palacio-Mejia J."/>
            <person name="Plott C."/>
            <person name="Shakirov E."/>
            <person name="Shu S."/>
            <person name="Yoshinaga Y."/>
            <person name="Zane M."/>
            <person name="Rokhsar D."/>
            <person name="Grimwood J."/>
            <person name="Schmutz J."/>
            <person name="Juenger T."/>
        </authorList>
    </citation>
    <scope>NUCLEOTIDE SEQUENCE [LARGE SCALE GENOMIC DNA]</scope>
    <source>
        <strain evidence="4">cv. HAL2</strain>
    </source>
</reference>
<dbReference type="Proteomes" id="UP000244336">
    <property type="component" value="Chromosome 4"/>
</dbReference>
<dbReference type="Pfam" id="PF13968">
    <property type="entry name" value="DUF4220"/>
    <property type="match status" value="1"/>
</dbReference>
<evidence type="ECO:0000259" key="2">
    <source>
        <dbReference type="Pfam" id="PF13968"/>
    </source>
</evidence>
<sequence>MSNTSSPADDFVNKLCENRTLSVIRWIHIYLKPRRTVNLVEGCVIVAASFLLILSVLGPWRCRSRSVVVQHAVRGAHLLSFPLLSYTMGLMQGIIKNELYSVWALFLVLLFAGANSVSAQKLDENKQWLKRYIGGVILMLLSYFPMR</sequence>
<feature type="transmembrane region" description="Helical" evidence="1">
    <location>
        <begin position="129"/>
        <end position="146"/>
    </location>
</feature>
<dbReference type="STRING" id="1504633.A0A2T7DXJ6"/>
<protein>
    <recommendedName>
        <fullName evidence="2">DUF4220 domain-containing protein</fullName>
    </recommendedName>
</protein>
<accession>A0A2T7DXJ6</accession>
<dbReference type="Gramene" id="PUZ60299">
    <property type="protein sequence ID" value="PUZ60299"/>
    <property type="gene ID" value="GQ55_4G112500"/>
</dbReference>
<feature type="transmembrane region" description="Helical" evidence="1">
    <location>
        <begin position="100"/>
        <end position="117"/>
    </location>
</feature>
<evidence type="ECO:0000313" key="4">
    <source>
        <dbReference type="Proteomes" id="UP000244336"/>
    </source>
</evidence>
<keyword evidence="4" id="KW-1185">Reference proteome</keyword>
<evidence type="ECO:0000313" key="3">
    <source>
        <dbReference type="EMBL" id="PUZ60299.1"/>
    </source>
</evidence>
<name>A0A2T7DXJ6_9POAL</name>
<dbReference type="AlphaFoldDB" id="A0A2T7DXJ6"/>
<gene>
    <name evidence="3" type="ORF">GQ55_4G112500</name>
</gene>
<feature type="transmembrane region" description="Helical" evidence="1">
    <location>
        <begin position="72"/>
        <end position="94"/>
    </location>
</feature>
<dbReference type="OrthoDB" id="1559504at2759"/>
<keyword evidence="1" id="KW-0472">Membrane</keyword>
<keyword evidence="1" id="KW-1133">Transmembrane helix</keyword>
<feature type="domain" description="DUF4220" evidence="2">
    <location>
        <begin position="76"/>
        <end position="140"/>
    </location>
</feature>
<organism evidence="3 4">
    <name type="scientific">Panicum hallii var. hallii</name>
    <dbReference type="NCBI Taxonomy" id="1504633"/>
    <lineage>
        <taxon>Eukaryota</taxon>
        <taxon>Viridiplantae</taxon>
        <taxon>Streptophyta</taxon>
        <taxon>Embryophyta</taxon>
        <taxon>Tracheophyta</taxon>
        <taxon>Spermatophyta</taxon>
        <taxon>Magnoliopsida</taxon>
        <taxon>Liliopsida</taxon>
        <taxon>Poales</taxon>
        <taxon>Poaceae</taxon>
        <taxon>PACMAD clade</taxon>
        <taxon>Panicoideae</taxon>
        <taxon>Panicodae</taxon>
        <taxon>Paniceae</taxon>
        <taxon>Panicinae</taxon>
        <taxon>Panicum</taxon>
        <taxon>Panicum sect. Panicum</taxon>
    </lineage>
</organism>
<evidence type="ECO:0000256" key="1">
    <source>
        <dbReference type="SAM" id="Phobius"/>
    </source>
</evidence>
<dbReference type="EMBL" id="CM009752">
    <property type="protein sequence ID" value="PUZ60299.1"/>
    <property type="molecule type" value="Genomic_DNA"/>
</dbReference>